<dbReference type="InterPro" id="IPR045096">
    <property type="entry name" value="EDR2-like"/>
</dbReference>
<feature type="domain" description="Protein ENHANCED DISEASE RESISTANCE 2 C-terminal" evidence="1">
    <location>
        <begin position="4"/>
        <end position="84"/>
    </location>
</feature>
<name>A0ABD1VXH7_9LAMI</name>
<dbReference type="PANTHER" id="PTHR12136:SF91">
    <property type="entry name" value="PROTEIN ENHANCED DISEASE RESISTANCE 2-LIKE"/>
    <property type="match status" value="1"/>
</dbReference>
<dbReference type="InterPro" id="IPR009769">
    <property type="entry name" value="EDR2_C"/>
</dbReference>
<keyword evidence="3" id="KW-1185">Reference proteome</keyword>
<reference evidence="3" key="1">
    <citation type="submission" date="2024-07" db="EMBL/GenBank/DDBJ databases">
        <title>Two chromosome-level genome assemblies of Korean endemic species Abeliophyllum distichum and Forsythia ovata (Oleaceae).</title>
        <authorList>
            <person name="Jang H."/>
        </authorList>
    </citation>
    <scope>NUCLEOTIDE SEQUENCE [LARGE SCALE GENOMIC DNA]</scope>
</reference>
<accession>A0ABD1VXH7</accession>
<evidence type="ECO:0000313" key="3">
    <source>
        <dbReference type="Proteomes" id="UP001604336"/>
    </source>
</evidence>
<protein>
    <recommendedName>
        <fullName evidence="1">Protein ENHANCED DISEASE RESISTANCE 2 C-terminal domain-containing protein</fullName>
    </recommendedName>
</protein>
<gene>
    <name evidence="2" type="ORF">Adt_02351</name>
</gene>
<dbReference type="PANTHER" id="PTHR12136">
    <property type="entry name" value="ENHANCED DISEASE RESISTANCE-RELATED"/>
    <property type="match status" value="1"/>
</dbReference>
<evidence type="ECO:0000313" key="2">
    <source>
        <dbReference type="EMBL" id="KAL2541373.1"/>
    </source>
</evidence>
<organism evidence="2 3">
    <name type="scientific">Abeliophyllum distichum</name>
    <dbReference type="NCBI Taxonomy" id="126358"/>
    <lineage>
        <taxon>Eukaryota</taxon>
        <taxon>Viridiplantae</taxon>
        <taxon>Streptophyta</taxon>
        <taxon>Embryophyta</taxon>
        <taxon>Tracheophyta</taxon>
        <taxon>Spermatophyta</taxon>
        <taxon>Magnoliopsida</taxon>
        <taxon>eudicotyledons</taxon>
        <taxon>Gunneridae</taxon>
        <taxon>Pentapetalae</taxon>
        <taxon>asterids</taxon>
        <taxon>lamiids</taxon>
        <taxon>Lamiales</taxon>
        <taxon>Oleaceae</taxon>
        <taxon>Forsythieae</taxon>
        <taxon>Abeliophyllum</taxon>
    </lineage>
</organism>
<dbReference type="AlphaFoldDB" id="A0ABD1VXH7"/>
<evidence type="ECO:0000259" key="1">
    <source>
        <dbReference type="Pfam" id="PF07059"/>
    </source>
</evidence>
<dbReference type="Pfam" id="PF07059">
    <property type="entry name" value="EDR2_C"/>
    <property type="match status" value="1"/>
</dbReference>
<dbReference type="EMBL" id="JBFOLK010000001">
    <property type="protein sequence ID" value="KAL2541373.1"/>
    <property type="molecule type" value="Genomic_DNA"/>
</dbReference>
<dbReference type="Proteomes" id="UP001604336">
    <property type="component" value="Unassembled WGS sequence"/>
</dbReference>
<sequence length="112" mass="12369">MKTIVGNYVVCLLGKTLNCYYHNGYNYLQIDVDIGSSAIVRHNFAPGLGCVMVVTVDMGFLVEAQLDEELPERLFGAIKICQMEVDSATFVDNAMPSKKVLPCEDASENEDE</sequence>
<proteinExistence type="predicted"/>
<comment type="caution">
    <text evidence="2">The sequence shown here is derived from an EMBL/GenBank/DDBJ whole genome shotgun (WGS) entry which is preliminary data.</text>
</comment>